<dbReference type="SMR" id="A2FLI5"/>
<dbReference type="KEGG" id="tva:4751964"/>
<reference evidence="2" key="2">
    <citation type="journal article" date="2007" name="Science">
        <title>Draft genome sequence of the sexually transmitted pathogen Trichomonas vaginalis.</title>
        <authorList>
            <person name="Carlton J.M."/>
            <person name="Hirt R.P."/>
            <person name="Silva J.C."/>
            <person name="Delcher A.L."/>
            <person name="Schatz M."/>
            <person name="Zhao Q."/>
            <person name="Wortman J.R."/>
            <person name="Bidwell S.L."/>
            <person name="Alsmark U.C.M."/>
            <person name="Besteiro S."/>
            <person name="Sicheritz-Ponten T."/>
            <person name="Noel C.J."/>
            <person name="Dacks J.B."/>
            <person name="Foster P.G."/>
            <person name="Simillion C."/>
            <person name="Van de Peer Y."/>
            <person name="Miranda-Saavedra D."/>
            <person name="Barton G.J."/>
            <person name="Westrop G.D."/>
            <person name="Mueller S."/>
            <person name="Dessi D."/>
            <person name="Fiori P.L."/>
            <person name="Ren Q."/>
            <person name="Paulsen I."/>
            <person name="Zhang H."/>
            <person name="Bastida-Corcuera F.D."/>
            <person name="Simoes-Barbosa A."/>
            <person name="Brown M.T."/>
            <person name="Hayes R.D."/>
            <person name="Mukherjee M."/>
            <person name="Okumura C.Y."/>
            <person name="Schneider R."/>
            <person name="Smith A.J."/>
            <person name="Vanacova S."/>
            <person name="Villalvazo M."/>
            <person name="Haas B.J."/>
            <person name="Pertea M."/>
            <person name="Feldblyum T.V."/>
            <person name="Utterback T.R."/>
            <person name="Shu C.L."/>
            <person name="Osoegawa K."/>
            <person name="de Jong P.J."/>
            <person name="Hrdy I."/>
            <person name="Horvathova L."/>
            <person name="Zubacova Z."/>
            <person name="Dolezal P."/>
            <person name="Malik S.B."/>
            <person name="Logsdon J.M. Jr."/>
            <person name="Henze K."/>
            <person name="Gupta A."/>
            <person name="Wang C.C."/>
            <person name="Dunne R.L."/>
            <person name="Upcroft J.A."/>
            <person name="Upcroft P."/>
            <person name="White O."/>
            <person name="Salzberg S.L."/>
            <person name="Tang P."/>
            <person name="Chiu C.-H."/>
            <person name="Lee Y.-S."/>
            <person name="Embley T.M."/>
            <person name="Coombs G.H."/>
            <person name="Mottram J.C."/>
            <person name="Tachezy J."/>
            <person name="Fraser-Liggett C.M."/>
            <person name="Johnson P.J."/>
        </authorList>
    </citation>
    <scope>NUCLEOTIDE SEQUENCE [LARGE SCALE GENOMIC DNA]</scope>
    <source>
        <strain evidence="2">G3</strain>
    </source>
</reference>
<gene>
    <name evidence="2" type="ORF">TVAG_001520</name>
</gene>
<dbReference type="OrthoDB" id="10596153at2759"/>
<accession>A2FLI5</accession>
<dbReference type="VEuPathDB" id="TrichDB:TVAG_001520"/>
<keyword evidence="3" id="KW-1185">Reference proteome</keyword>
<protein>
    <submittedName>
        <fullName evidence="2">Uncharacterized protein</fullName>
    </submittedName>
</protein>
<reference evidence="2" key="1">
    <citation type="submission" date="2006-10" db="EMBL/GenBank/DDBJ databases">
        <authorList>
            <person name="Amadeo P."/>
            <person name="Zhao Q."/>
            <person name="Wortman J."/>
            <person name="Fraser-Liggett C."/>
            <person name="Carlton J."/>
        </authorList>
    </citation>
    <scope>NUCLEOTIDE SEQUENCE</scope>
    <source>
        <strain evidence="2">G3</strain>
    </source>
</reference>
<organism evidence="2 3">
    <name type="scientific">Trichomonas vaginalis (strain ATCC PRA-98 / G3)</name>
    <dbReference type="NCBI Taxonomy" id="412133"/>
    <lineage>
        <taxon>Eukaryota</taxon>
        <taxon>Metamonada</taxon>
        <taxon>Parabasalia</taxon>
        <taxon>Trichomonadida</taxon>
        <taxon>Trichomonadidae</taxon>
        <taxon>Trichomonas</taxon>
    </lineage>
</organism>
<evidence type="ECO:0000256" key="1">
    <source>
        <dbReference type="SAM" id="MobiDB-lite"/>
    </source>
</evidence>
<dbReference type="Gene3D" id="6.10.140.1350">
    <property type="match status" value="1"/>
</dbReference>
<dbReference type="VEuPathDB" id="TrichDB:TVAGG3_0616640"/>
<dbReference type="EMBL" id="DS113869">
    <property type="protein sequence ID" value="EAX94235.1"/>
    <property type="molecule type" value="Genomic_DNA"/>
</dbReference>
<sequence length="293" mass="32849">MQFGGMGKAIPWEDIKPIPEDTVITENEKFLKNTQFLGFVTQLLEIQSDFTKTVKPLEGVESFNKVMNEIEINATRALQHTLTTLSNEVNFGKSVIDDSREKLDEFRRSQRGIQSNSNQTFPSAFFTKYVEDIDKKAEEITDAIKLYERSLEPPKYSTNPTTLIQMIEFQHDAIIRCASKMADIKDKTNKLLERVSDRYKNNGLKTDILDSKEAETEKMSDAIHIEAAYKQYLNKRKADLEKRDKKTNFEELCKGTATNTFGSGLGGGLGKGIGGGTTSTSTSTGTTSLSLKK</sequence>
<proteinExistence type="predicted"/>
<name>A2FLI5_TRIV3</name>
<dbReference type="InParanoid" id="A2FLI5"/>
<evidence type="ECO:0000313" key="2">
    <source>
        <dbReference type="EMBL" id="EAX94235.1"/>
    </source>
</evidence>
<evidence type="ECO:0000313" key="3">
    <source>
        <dbReference type="Proteomes" id="UP000001542"/>
    </source>
</evidence>
<dbReference type="Proteomes" id="UP000001542">
    <property type="component" value="Unassembled WGS sequence"/>
</dbReference>
<dbReference type="AlphaFoldDB" id="A2FLI5"/>
<feature type="region of interest" description="Disordered" evidence="1">
    <location>
        <begin position="272"/>
        <end position="293"/>
    </location>
</feature>
<feature type="compositionally biased region" description="Low complexity" evidence="1">
    <location>
        <begin position="278"/>
        <end position="293"/>
    </location>
</feature>
<dbReference type="RefSeq" id="XP_001307165.1">
    <property type="nucleotide sequence ID" value="XM_001307164.1"/>
</dbReference>